<dbReference type="EMBL" id="CM056782">
    <property type="protein sequence ID" value="KAJ8731881.1"/>
    <property type="molecule type" value="Genomic_DNA"/>
</dbReference>
<keyword evidence="2" id="KW-1185">Reference proteome</keyword>
<organism evidence="1 2">
    <name type="scientific">Mythimna loreyi</name>
    <dbReference type="NCBI Taxonomy" id="667449"/>
    <lineage>
        <taxon>Eukaryota</taxon>
        <taxon>Metazoa</taxon>
        <taxon>Ecdysozoa</taxon>
        <taxon>Arthropoda</taxon>
        <taxon>Hexapoda</taxon>
        <taxon>Insecta</taxon>
        <taxon>Pterygota</taxon>
        <taxon>Neoptera</taxon>
        <taxon>Endopterygota</taxon>
        <taxon>Lepidoptera</taxon>
        <taxon>Glossata</taxon>
        <taxon>Ditrysia</taxon>
        <taxon>Noctuoidea</taxon>
        <taxon>Noctuidae</taxon>
        <taxon>Noctuinae</taxon>
        <taxon>Hadenini</taxon>
        <taxon>Mythimna</taxon>
    </lineage>
</organism>
<name>A0ACC2R6N9_9NEOP</name>
<protein>
    <submittedName>
        <fullName evidence="1">Uncharacterized protein</fullName>
    </submittedName>
</protein>
<evidence type="ECO:0000313" key="2">
    <source>
        <dbReference type="Proteomes" id="UP001231649"/>
    </source>
</evidence>
<dbReference type="Proteomes" id="UP001231649">
    <property type="component" value="Chromosome 6"/>
</dbReference>
<proteinExistence type="predicted"/>
<evidence type="ECO:0000313" key="1">
    <source>
        <dbReference type="EMBL" id="KAJ8731881.1"/>
    </source>
</evidence>
<gene>
    <name evidence="1" type="ORF">PYW08_014611</name>
</gene>
<reference evidence="1" key="1">
    <citation type="submission" date="2023-03" db="EMBL/GenBank/DDBJ databases">
        <title>Chromosome-level genomes of two armyworms, Mythimna separata and Mythimna loreyi, provide insights into the biosynthesis and reception of sex pheromones.</title>
        <authorList>
            <person name="Zhao H."/>
        </authorList>
    </citation>
    <scope>NUCLEOTIDE SEQUENCE</scope>
    <source>
        <strain evidence="1">BeijingLab</strain>
    </source>
</reference>
<sequence length="176" mass="21024">MVFKEIFVLTLLAILTDAVTIHIDAFSSHYFNRHDGPHQKVHILEHKHEAPKKEVHKHEAHKTEVHKHAEHKTEVHKNVEKKKEEPKHEKHVDYYAHPKYEYGYKVEDYHTGDKKSHHEHRDGDNVKGYYELYEPDGHSVRHVKYHADKHSGFHADVKHSTYHIVPKKHHHKSKRK</sequence>
<accession>A0ACC2R6N9</accession>
<comment type="caution">
    <text evidence="1">The sequence shown here is derived from an EMBL/GenBank/DDBJ whole genome shotgun (WGS) entry which is preliminary data.</text>
</comment>